<keyword evidence="2" id="KW-1185">Reference proteome</keyword>
<dbReference type="Proteomes" id="UP000001307">
    <property type="component" value="Unassembled WGS sequence"/>
</dbReference>
<organism evidence="1">
    <name type="scientific">Oikopleura dioica</name>
    <name type="common">Tunicate</name>
    <dbReference type="NCBI Taxonomy" id="34765"/>
    <lineage>
        <taxon>Eukaryota</taxon>
        <taxon>Metazoa</taxon>
        <taxon>Chordata</taxon>
        <taxon>Tunicata</taxon>
        <taxon>Appendicularia</taxon>
        <taxon>Copelata</taxon>
        <taxon>Oikopleuridae</taxon>
        <taxon>Oikopleura</taxon>
    </lineage>
</organism>
<evidence type="ECO:0000313" key="2">
    <source>
        <dbReference type="Proteomes" id="UP000001307"/>
    </source>
</evidence>
<sequence length="131" mass="14615">MQSVTNSGPTCSSHCLCRECSSRMNLPQCNRFSAERVGTCSSCCSVGRRRITAEPGYFSVIGQSAFALAARGRRRQEAGRSPRNDERAGRRSYAIIRFHFGVEQETARLAKESVLQNWLTVGIFQESFSNK</sequence>
<dbReference type="EMBL" id="FN653031">
    <property type="protein sequence ID" value="CBY08505.1"/>
    <property type="molecule type" value="Genomic_DNA"/>
</dbReference>
<reference evidence="1" key="1">
    <citation type="journal article" date="2010" name="Science">
        <title>Plasticity of animal genome architecture unmasked by rapid evolution of a pelagic tunicate.</title>
        <authorList>
            <person name="Denoeud F."/>
            <person name="Henriet S."/>
            <person name="Mungpakdee S."/>
            <person name="Aury J.M."/>
            <person name="Da Silva C."/>
            <person name="Brinkmann H."/>
            <person name="Mikhaleva J."/>
            <person name="Olsen L.C."/>
            <person name="Jubin C."/>
            <person name="Canestro C."/>
            <person name="Bouquet J.M."/>
            <person name="Danks G."/>
            <person name="Poulain J."/>
            <person name="Campsteijn C."/>
            <person name="Adamski M."/>
            <person name="Cross I."/>
            <person name="Yadetie F."/>
            <person name="Muffato M."/>
            <person name="Louis A."/>
            <person name="Butcher S."/>
            <person name="Tsagkogeorga G."/>
            <person name="Konrad A."/>
            <person name="Singh S."/>
            <person name="Jensen M.F."/>
            <person name="Cong E.H."/>
            <person name="Eikeseth-Otteraa H."/>
            <person name="Noel B."/>
            <person name="Anthouard V."/>
            <person name="Porcel B.M."/>
            <person name="Kachouri-Lafond R."/>
            <person name="Nishino A."/>
            <person name="Ugolini M."/>
            <person name="Chourrout P."/>
            <person name="Nishida H."/>
            <person name="Aasland R."/>
            <person name="Huzurbazar S."/>
            <person name="Westhof E."/>
            <person name="Delsuc F."/>
            <person name="Lehrach H."/>
            <person name="Reinhardt R."/>
            <person name="Weissenbach J."/>
            <person name="Roy S.W."/>
            <person name="Artiguenave F."/>
            <person name="Postlethwait J.H."/>
            <person name="Manak J.R."/>
            <person name="Thompson E.M."/>
            <person name="Jaillon O."/>
            <person name="Du Pasquier L."/>
            <person name="Boudinot P."/>
            <person name="Liberles D.A."/>
            <person name="Volff J.N."/>
            <person name="Philippe H."/>
            <person name="Lenhard B."/>
            <person name="Roest Crollius H."/>
            <person name="Wincker P."/>
            <person name="Chourrout D."/>
        </authorList>
    </citation>
    <scope>NUCLEOTIDE SEQUENCE [LARGE SCALE GENOMIC DNA]</scope>
</reference>
<protein>
    <submittedName>
        <fullName evidence="1">Uncharacterized protein</fullName>
    </submittedName>
</protein>
<accession>E4X9U8</accession>
<gene>
    <name evidence="1" type="ORF">GSOID_T00005078001</name>
</gene>
<dbReference type="InParanoid" id="E4X9U8"/>
<dbReference type="AlphaFoldDB" id="E4X9U8"/>
<proteinExistence type="predicted"/>
<name>E4X9U8_OIKDI</name>
<evidence type="ECO:0000313" key="1">
    <source>
        <dbReference type="EMBL" id="CBY08505.1"/>
    </source>
</evidence>